<dbReference type="Proteomes" id="UP001185135">
    <property type="component" value="Segment"/>
</dbReference>
<evidence type="ECO:0000256" key="1">
    <source>
        <dbReference type="SAM" id="MobiDB-lite"/>
    </source>
</evidence>
<feature type="compositionally biased region" description="Basic and acidic residues" evidence="1">
    <location>
        <begin position="82"/>
        <end position="99"/>
    </location>
</feature>
<dbReference type="EMBL" id="ON887157">
    <property type="protein sequence ID" value="WBR14280.1"/>
    <property type="molecule type" value="Genomic_DNA"/>
</dbReference>
<evidence type="ECO:0000313" key="3">
    <source>
        <dbReference type="Proteomes" id="UP001185135"/>
    </source>
</evidence>
<gene>
    <name evidence="2" type="ORF">pkur_cds_105</name>
</gene>
<organism evidence="2 3">
    <name type="scientific">Pandoravirus kuranda</name>
    <dbReference type="NCBI Taxonomy" id="3019033"/>
    <lineage>
        <taxon>Viruses</taxon>
        <taxon>Pandoravirus</taxon>
    </lineage>
</organism>
<feature type="region of interest" description="Disordered" evidence="1">
    <location>
        <begin position="51"/>
        <end position="99"/>
    </location>
</feature>
<name>A0AA95J6D6_9VIRU</name>
<reference evidence="2" key="1">
    <citation type="submission" date="2022-06" db="EMBL/GenBank/DDBJ databases">
        <authorList>
            <person name="Legendre M."/>
            <person name="Claverie J.-M."/>
            <person name="Alempic J.-M."/>
            <person name="Abergel C."/>
        </authorList>
    </citation>
    <scope>NUCLEOTIDE SEQUENCE</scope>
    <source>
        <strain evidence="2">Kuranda</strain>
    </source>
</reference>
<sequence>MTHVGAIREATVQRHTYGDDDSDLTSVTWKSRAAVALLGLFGMGSLRRARAHAADEIVDSDESHDGDDGSDDSDGQAMSQRLLDDAHRGRQDDRNAKRIERNRRALRDCGLD</sequence>
<feature type="region of interest" description="Disordered" evidence="1">
    <location>
        <begin position="1"/>
        <end position="23"/>
    </location>
</feature>
<proteinExistence type="predicted"/>
<evidence type="ECO:0000313" key="2">
    <source>
        <dbReference type="EMBL" id="WBR14280.1"/>
    </source>
</evidence>
<protein>
    <submittedName>
        <fullName evidence="2">Uncharacterized protein</fullName>
    </submittedName>
</protein>
<accession>A0AA95J6D6</accession>